<accession>A0A1V1NW12</accession>
<sequence length="110" mass="12810">MCEQIKTNNVLFATASTIVWEACCIGIPMFVGLTAINQNNIANFLEKKQAAMNLKWYQDNSINTIKECFLRLIYDFHLQKQYVVNQKSIVDGKSKIRYRKIFRKLLTDKA</sequence>
<dbReference type="Proteomes" id="UP000189670">
    <property type="component" value="Unassembled WGS sequence"/>
</dbReference>
<gene>
    <name evidence="1" type="ORF">OMM_12402</name>
</gene>
<evidence type="ECO:0000313" key="2">
    <source>
        <dbReference type="Proteomes" id="UP000189670"/>
    </source>
</evidence>
<comment type="caution">
    <text evidence="1">The sequence shown here is derived from an EMBL/GenBank/DDBJ whole genome shotgun (WGS) entry which is preliminary data.</text>
</comment>
<protein>
    <submittedName>
        <fullName evidence="1">Uncharacterized protein</fullName>
    </submittedName>
</protein>
<organism evidence="1 2">
    <name type="scientific">Candidatus Magnetoglobus multicellularis str. Araruama</name>
    <dbReference type="NCBI Taxonomy" id="890399"/>
    <lineage>
        <taxon>Bacteria</taxon>
        <taxon>Pseudomonadati</taxon>
        <taxon>Thermodesulfobacteriota</taxon>
        <taxon>Desulfobacteria</taxon>
        <taxon>Desulfobacterales</taxon>
        <taxon>Desulfobacteraceae</taxon>
        <taxon>Candidatus Magnetoglobus</taxon>
    </lineage>
</organism>
<dbReference type="AlphaFoldDB" id="A0A1V1NW12"/>
<proteinExistence type="predicted"/>
<evidence type="ECO:0000313" key="1">
    <source>
        <dbReference type="EMBL" id="ETR66745.1"/>
    </source>
</evidence>
<dbReference type="Gene3D" id="3.40.50.2000">
    <property type="entry name" value="Glycogen Phosphorylase B"/>
    <property type="match status" value="1"/>
</dbReference>
<dbReference type="EMBL" id="ATBP01001776">
    <property type="protein sequence ID" value="ETR66745.1"/>
    <property type="molecule type" value="Genomic_DNA"/>
</dbReference>
<reference evidence="2" key="1">
    <citation type="submission" date="2012-11" db="EMBL/GenBank/DDBJ databases">
        <authorList>
            <person name="Lucero-Rivera Y.E."/>
            <person name="Tovar-Ramirez D."/>
        </authorList>
    </citation>
    <scope>NUCLEOTIDE SEQUENCE [LARGE SCALE GENOMIC DNA]</scope>
    <source>
        <strain evidence="2">Araruama</strain>
    </source>
</reference>
<name>A0A1V1NW12_9BACT</name>